<dbReference type="AlphaFoldDB" id="A0A2W1J965"/>
<gene>
    <name evidence="1" type="ORF">C1752_08847</name>
</gene>
<protein>
    <submittedName>
        <fullName evidence="1">Uncharacterized protein</fullName>
    </submittedName>
</protein>
<evidence type="ECO:0000313" key="2">
    <source>
        <dbReference type="Proteomes" id="UP000248857"/>
    </source>
</evidence>
<dbReference type="RefSeq" id="WP_110988596.1">
    <property type="nucleotide sequence ID" value="NZ_CAWNWM010000026.1"/>
</dbReference>
<comment type="caution">
    <text evidence="1">The sequence shown here is derived from an EMBL/GenBank/DDBJ whole genome shotgun (WGS) entry which is preliminary data.</text>
</comment>
<dbReference type="Proteomes" id="UP000248857">
    <property type="component" value="Unassembled WGS sequence"/>
</dbReference>
<proteinExistence type="predicted"/>
<keyword evidence="2" id="KW-1185">Reference proteome</keyword>
<name>A0A2W1J965_9CYAN</name>
<organism evidence="1 2">
    <name type="scientific">Acaryochloris thomasi RCC1774</name>
    <dbReference type="NCBI Taxonomy" id="1764569"/>
    <lineage>
        <taxon>Bacteria</taxon>
        <taxon>Bacillati</taxon>
        <taxon>Cyanobacteriota</taxon>
        <taxon>Cyanophyceae</taxon>
        <taxon>Acaryochloridales</taxon>
        <taxon>Acaryochloridaceae</taxon>
        <taxon>Acaryochloris</taxon>
        <taxon>Acaryochloris thomasi</taxon>
    </lineage>
</organism>
<reference evidence="1 2" key="1">
    <citation type="journal article" date="2018" name="Sci. Rep.">
        <title>A novel species of the marine cyanobacterium Acaryochloris with a unique pigment content and lifestyle.</title>
        <authorList>
            <person name="Partensky F."/>
            <person name="Six C."/>
            <person name="Ratin M."/>
            <person name="Garczarek L."/>
            <person name="Vaulot D."/>
            <person name="Probert I."/>
            <person name="Calteau A."/>
            <person name="Gourvil P."/>
            <person name="Marie D."/>
            <person name="Grebert T."/>
            <person name="Bouchier C."/>
            <person name="Le Panse S."/>
            <person name="Gachenot M."/>
            <person name="Rodriguez F."/>
            <person name="Garrido J.L."/>
        </authorList>
    </citation>
    <scope>NUCLEOTIDE SEQUENCE [LARGE SCALE GENOMIC DNA]</scope>
    <source>
        <strain evidence="1 2">RCC1774</strain>
    </source>
</reference>
<dbReference type="EMBL" id="PQWO01000026">
    <property type="protein sequence ID" value="PZD70853.1"/>
    <property type="molecule type" value="Genomic_DNA"/>
</dbReference>
<accession>A0A2W1J965</accession>
<evidence type="ECO:0000313" key="1">
    <source>
        <dbReference type="EMBL" id="PZD70853.1"/>
    </source>
</evidence>
<sequence length="154" mass="16387">MADSNYDVAFASKYEINIPGYTENLPIFSIEELSASVEVIASNVGNKAAEQLSCPQTGPRQPGNVIITALANTDSKVLFEWFDKVNPVGGMGADLSGNLQPPNIVISDASEKPILTVDMIDAYPFSVVYEGLDSKPSAPVKIKVTIACSDIDCS</sequence>